<accession>A0AAW0AJT1</accession>
<comment type="caution">
    <text evidence="2">The sequence shown here is derived from an EMBL/GenBank/DDBJ whole genome shotgun (WGS) entry which is preliminary data.</text>
</comment>
<evidence type="ECO:0000313" key="2">
    <source>
        <dbReference type="EMBL" id="KAK7012820.1"/>
    </source>
</evidence>
<feature type="transmembrane region" description="Helical" evidence="1">
    <location>
        <begin position="23"/>
        <end position="47"/>
    </location>
</feature>
<keyword evidence="1" id="KW-0472">Membrane</keyword>
<evidence type="ECO:0000313" key="3">
    <source>
        <dbReference type="Proteomes" id="UP001362999"/>
    </source>
</evidence>
<evidence type="ECO:0000256" key="1">
    <source>
        <dbReference type="SAM" id="Phobius"/>
    </source>
</evidence>
<keyword evidence="1" id="KW-1133">Transmembrane helix</keyword>
<dbReference type="Proteomes" id="UP001362999">
    <property type="component" value="Unassembled WGS sequence"/>
</dbReference>
<dbReference type="AlphaFoldDB" id="A0AAW0AJT1"/>
<keyword evidence="3" id="KW-1185">Reference proteome</keyword>
<sequence length="268" mass="27995">MSRRDFSIEAGATRSRKLHNEHISLATLFSIMKTYVSLALVGIVSILDMTAAAPIVPASDAAIPSAAAAALTASSTDEAVASTPSAILSSLRAAPQTAALFAYPRSRDWSSAFRASSTASSNTPAATPTPDSVSVTVDRVDAVSYSTNNLIAFLRRNYVERASSAAADAPAHTTPSEDSIQQLTHFVGEVVVALEMLPRAVINTATDDVILLNGVFGALEDTINQLFTPVPTSVAAFLKALLPVLSNYSNVPNSGLSVTRMASKIAGW</sequence>
<dbReference type="EMBL" id="JAWWNJ010000063">
    <property type="protein sequence ID" value="KAK7012820.1"/>
    <property type="molecule type" value="Genomic_DNA"/>
</dbReference>
<name>A0AAW0AJT1_9AGAR</name>
<organism evidence="2 3">
    <name type="scientific">Favolaschia claudopus</name>
    <dbReference type="NCBI Taxonomy" id="2862362"/>
    <lineage>
        <taxon>Eukaryota</taxon>
        <taxon>Fungi</taxon>
        <taxon>Dikarya</taxon>
        <taxon>Basidiomycota</taxon>
        <taxon>Agaricomycotina</taxon>
        <taxon>Agaricomycetes</taxon>
        <taxon>Agaricomycetidae</taxon>
        <taxon>Agaricales</taxon>
        <taxon>Marasmiineae</taxon>
        <taxon>Mycenaceae</taxon>
        <taxon>Favolaschia</taxon>
    </lineage>
</organism>
<gene>
    <name evidence="2" type="ORF">R3P38DRAFT_1558392</name>
</gene>
<reference evidence="2 3" key="1">
    <citation type="journal article" date="2024" name="J Genomics">
        <title>Draft genome sequencing and assembly of Favolaschia claudopus CIRM-BRFM 2984 isolated from oak limbs.</title>
        <authorList>
            <person name="Navarro D."/>
            <person name="Drula E."/>
            <person name="Chaduli D."/>
            <person name="Cazenave R."/>
            <person name="Ahrendt S."/>
            <person name="Wang J."/>
            <person name="Lipzen A."/>
            <person name="Daum C."/>
            <person name="Barry K."/>
            <person name="Grigoriev I.V."/>
            <person name="Favel A."/>
            <person name="Rosso M.N."/>
            <person name="Martin F."/>
        </authorList>
    </citation>
    <scope>NUCLEOTIDE SEQUENCE [LARGE SCALE GENOMIC DNA]</scope>
    <source>
        <strain evidence="2 3">CIRM-BRFM 2984</strain>
    </source>
</reference>
<protein>
    <submittedName>
        <fullName evidence="2">Uncharacterized protein</fullName>
    </submittedName>
</protein>
<keyword evidence="1" id="KW-0812">Transmembrane</keyword>
<proteinExistence type="predicted"/>